<comment type="caution">
    <text evidence="2">The sequence shown here is derived from an EMBL/GenBank/DDBJ whole genome shotgun (WGS) entry which is preliminary data.</text>
</comment>
<reference evidence="2" key="2">
    <citation type="submission" date="2021-04" db="EMBL/GenBank/DDBJ databases">
        <authorList>
            <person name="Gilroy R."/>
        </authorList>
    </citation>
    <scope>NUCLEOTIDE SEQUENCE</scope>
    <source>
        <strain evidence="2">Gambia11-129</strain>
    </source>
</reference>
<sequence length="484" mass="55874">MFSKDDIRKIEINGKMHTALLIGKKSEDLPRHIFQGERKCGKIIKNGEITPFYWLGVHYIDDERYVYFDDIDLLPLSELFLSKRSNALDIVRNLAKGLEESDEEFLNLETSIFPLYRIFLTADNAVVLLPPDIGDVIGILRSEEERISEVNVLIRRESEYNFALVMEMAELLYYAAVGFLPYQVEDVRYYKYIEYPLEKALSAFSESLDEKTQGFINFILHAKQSRMRDIMGNRGPSCALSWFLDKSEDLRWNLKNLESPDAANIIKDTEDYKEFAKKSTSGAKRRTFFRKKGTVITISAILIILLLALTVDIVRAVRRPPETKDLDQEGILYSFFEAQNDLNPDMLITAVKGKNPEQYAEIVNFYISDRVTTAYESNSPILRADDWLSSGCPDVESGDIVYGVTDVSLERIDECTIDASYLYYTPYAENEEDKGEESADILITYVYYVKQRFSFEYNKRGWWNISASEVVEKELEKTITVDCY</sequence>
<keyword evidence="1" id="KW-0812">Transmembrane</keyword>
<evidence type="ECO:0000256" key="1">
    <source>
        <dbReference type="SAM" id="Phobius"/>
    </source>
</evidence>
<feature type="transmembrane region" description="Helical" evidence="1">
    <location>
        <begin position="294"/>
        <end position="314"/>
    </location>
</feature>
<evidence type="ECO:0000313" key="2">
    <source>
        <dbReference type="EMBL" id="HIV99312.1"/>
    </source>
</evidence>
<gene>
    <name evidence="2" type="ORF">IAB12_06015</name>
</gene>
<organism evidence="2 3">
    <name type="scientific">Candidatus Ornithospirochaeta avicola</name>
    <dbReference type="NCBI Taxonomy" id="2840896"/>
    <lineage>
        <taxon>Bacteria</taxon>
        <taxon>Pseudomonadati</taxon>
        <taxon>Spirochaetota</taxon>
        <taxon>Spirochaetia</taxon>
        <taxon>Spirochaetales</taxon>
        <taxon>Spirochaetaceae</taxon>
        <taxon>Spirochaetaceae incertae sedis</taxon>
        <taxon>Candidatus Ornithospirochaeta</taxon>
    </lineage>
</organism>
<evidence type="ECO:0000313" key="3">
    <source>
        <dbReference type="Proteomes" id="UP000823936"/>
    </source>
</evidence>
<dbReference type="EMBL" id="DXHU01000023">
    <property type="protein sequence ID" value="HIV99312.1"/>
    <property type="molecule type" value="Genomic_DNA"/>
</dbReference>
<protein>
    <submittedName>
        <fullName evidence="2">Uncharacterized protein</fullName>
    </submittedName>
</protein>
<keyword evidence="1" id="KW-1133">Transmembrane helix</keyword>
<dbReference type="AlphaFoldDB" id="A0A9D1TN80"/>
<name>A0A9D1TN80_9SPIO</name>
<proteinExistence type="predicted"/>
<reference evidence="2" key="1">
    <citation type="journal article" date="2021" name="PeerJ">
        <title>Extensive microbial diversity within the chicken gut microbiome revealed by metagenomics and culture.</title>
        <authorList>
            <person name="Gilroy R."/>
            <person name="Ravi A."/>
            <person name="Getino M."/>
            <person name="Pursley I."/>
            <person name="Horton D.L."/>
            <person name="Alikhan N.F."/>
            <person name="Baker D."/>
            <person name="Gharbi K."/>
            <person name="Hall N."/>
            <person name="Watson M."/>
            <person name="Adriaenssens E.M."/>
            <person name="Foster-Nyarko E."/>
            <person name="Jarju S."/>
            <person name="Secka A."/>
            <person name="Antonio M."/>
            <person name="Oren A."/>
            <person name="Chaudhuri R.R."/>
            <person name="La Ragione R."/>
            <person name="Hildebrand F."/>
            <person name="Pallen M.J."/>
        </authorList>
    </citation>
    <scope>NUCLEOTIDE SEQUENCE</scope>
    <source>
        <strain evidence="2">Gambia11-129</strain>
    </source>
</reference>
<accession>A0A9D1TN80</accession>
<keyword evidence="1" id="KW-0472">Membrane</keyword>
<dbReference type="Proteomes" id="UP000823936">
    <property type="component" value="Unassembled WGS sequence"/>
</dbReference>